<dbReference type="InterPro" id="IPR029063">
    <property type="entry name" value="SAM-dependent_MTases_sf"/>
</dbReference>
<dbReference type="Proteomes" id="UP000509371">
    <property type="component" value="Chromosome"/>
</dbReference>
<dbReference type="SUPFAM" id="SSF53335">
    <property type="entry name" value="S-adenosyl-L-methionine-dependent methyltransferases"/>
    <property type="match status" value="1"/>
</dbReference>
<dbReference type="RefSeq" id="WP_176336280.1">
    <property type="nucleotide sequence ID" value="NZ_BAAAEF010000032.1"/>
</dbReference>
<organism evidence="1 2">
    <name type="scientific">Marinomonas primoryensis</name>
    <dbReference type="NCBI Taxonomy" id="178399"/>
    <lineage>
        <taxon>Bacteria</taxon>
        <taxon>Pseudomonadati</taxon>
        <taxon>Pseudomonadota</taxon>
        <taxon>Gammaproteobacteria</taxon>
        <taxon>Oceanospirillales</taxon>
        <taxon>Oceanospirillaceae</taxon>
        <taxon>Marinomonas</taxon>
    </lineage>
</organism>
<reference evidence="1 2" key="1">
    <citation type="submission" date="2020-06" db="EMBL/GenBank/DDBJ databases">
        <authorList>
            <person name="Voronona O.L."/>
            <person name="Aksenova E.I."/>
            <person name="Kunda M.S."/>
            <person name="Semenov A.N."/>
            <person name="Ryzhova N."/>
        </authorList>
    </citation>
    <scope>NUCLEOTIDE SEQUENCE [LARGE SCALE GENOMIC DNA]</scope>
    <source>
        <strain evidence="1 2">MPKMM3633</strain>
    </source>
</reference>
<dbReference type="PANTHER" id="PTHR43861">
    <property type="entry name" value="TRANS-ACONITATE 2-METHYLTRANSFERASE-RELATED"/>
    <property type="match status" value="1"/>
</dbReference>
<dbReference type="Pfam" id="PF13489">
    <property type="entry name" value="Methyltransf_23"/>
    <property type="match status" value="1"/>
</dbReference>
<evidence type="ECO:0000313" key="1">
    <source>
        <dbReference type="EMBL" id="QKK81958.1"/>
    </source>
</evidence>
<evidence type="ECO:0000313" key="2">
    <source>
        <dbReference type="Proteomes" id="UP000509371"/>
    </source>
</evidence>
<dbReference type="KEGG" id="mpri:MP3633_3231"/>
<dbReference type="Gene3D" id="3.40.50.150">
    <property type="entry name" value="Vaccinia Virus protein VP39"/>
    <property type="match status" value="1"/>
</dbReference>
<proteinExistence type="predicted"/>
<protein>
    <recommendedName>
        <fullName evidence="3">Methyltransferase</fullName>
    </recommendedName>
</protein>
<dbReference type="CDD" id="cd02440">
    <property type="entry name" value="AdoMet_MTases"/>
    <property type="match status" value="1"/>
</dbReference>
<sequence>MNSRFTNCPCCESLNLTEKKNENFKVPQKSYDFFYGGWQYIENIVRCRNCGFQFVGKLIQSYSSFYQDFGRDNPSYTEANVKRKRYFKELRSIIEKSCNISLNDLNNVLDVGSGDGVFLSSLSDLVTKTAVEPSPDLRHQLQKQGVNVYEDLSDIPSSMFFQLITLNDVLEHIENPASFLSCLARHLTPDGIIVISVPDYSRLIARVLKEKYYLTTPMHLSYFTWSSLKYLADNQKELEFVKSFNAPVVYAQISDAFKWLKINDTSKFINVLNKVPISYRSNFVSIMRRADG</sequence>
<name>A0A859CZD1_9GAMM</name>
<accession>A0A859CZD1</accession>
<gene>
    <name evidence="1" type="ORF">MP3633_3231</name>
</gene>
<dbReference type="AlphaFoldDB" id="A0A859CZD1"/>
<dbReference type="PANTHER" id="PTHR43861:SF6">
    <property type="entry name" value="METHYLTRANSFERASE TYPE 11"/>
    <property type="match status" value="1"/>
</dbReference>
<dbReference type="EMBL" id="CP054301">
    <property type="protein sequence ID" value="QKK81958.1"/>
    <property type="molecule type" value="Genomic_DNA"/>
</dbReference>
<evidence type="ECO:0008006" key="3">
    <source>
        <dbReference type="Google" id="ProtNLM"/>
    </source>
</evidence>